<dbReference type="Proteomes" id="UP001062443">
    <property type="component" value="Unassembled WGS sequence"/>
</dbReference>
<dbReference type="InterPro" id="IPR050902">
    <property type="entry name" value="ABC_Transporter_SBP"/>
</dbReference>
<sequence>MAEMAFALHVQPFMRGVTGITGWNKETDAFRRALGDVPELAPRYPTLEQLMAAQADLFVAGWNYGMRVGGDVTPERLANEGIASLVLTESCVRAGGERGPVTLDALLYNDEYRLGVVFGKERDARALIEGWRARISTVRAHLSGVRSVPVFLYDSGTAEPFTAGREALVSELIRLAGGKSIFDDLPINWGGVSWEEVSVRRPEVIIVVDYGHGVAEAMEVLRHQALLDGSPAVTPQHIVVLRYDEVTPGPNNIEAVETLARFLHPNAGW</sequence>
<evidence type="ECO:0000259" key="1">
    <source>
        <dbReference type="PROSITE" id="PS50983"/>
    </source>
</evidence>
<dbReference type="PANTHER" id="PTHR30535">
    <property type="entry name" value="VITAMIN B12-BINDING PROTEIN"/>
    <property type="match status" value="1"/>
</dbReference>
<gene>
    <name evidence="2" type="ORF">AA106556_1803</name>
</gene>
<protein>
    <submittedName>
        <fullName evidence="2">Fe3+-hydroxamate ABC transporter substrate-binding periplasmic protein</fullName>
    </submittedName>
</protein>
<dbReference type="EMBL" id="BAQB01000038">
    <property type="protein sequence ID" value="GBR48489.1"/>
    <property type="molecule type" value="Genomic_DNA"/>
</dbReference>
<dbReference type="PROSITE" id="PS50983">
    <property type="entry name" value="FE_B12_PBP"/>
    <property type="match status" value="1"/>
</dbReference>
<evidence type="ECO:0000313" key="3">
    <source>
        <dbReference type="Proteomes" id="UP001062443"/>
    </source>
</evidence>
<dbReference type="Pfam" id="PF01497">
    <property type="entry name" value="Peripla_BP_2"/>
    <property type="match status" value="1"/>
</dbReference>
<evidence type="ECO:0000313" key="2">
    <source>
        <dbReference type="EMBL" id="GBR48489.1"/>
    </source>
</evidence>
<organism evidence="2 3">
    <name type="scientific">Neokomagataea tanensis NBRC 106556</name>
    <dbReference type="NCBI Taxonomy" id="1223519"/>
    <lineage>
        <taxon>Bacteria</taxon>
        <taxon>Pseudomonadati</taxon>
        <taxon>Pseudomonadota</taxon>
        <taxon>Alphaproteobacteria</taxon>
        <taxon>Acetobacterales</taxon>
        <taxon>Acetobacteraceae</taxon>
        <taxon>Neokomagataea</taxon>
    </lineage>
</organism>
<accession>A0ABQ0QKW4</accession>
<reference evidence="2" key="1">
    <citation type="submission" date="2013-04" db="EMBL/GenBank/DDBJ databases">
        <title>The genome sequencing project of 58 acetic acid bacteria.</title>
        <authorList>
            <person name="Okamoto-Kainuma A."/>
            <person name="Ishikawa M."/>
            <person name="Umino S."/>
            <person name="Koizumi Y."/>
            <person name="Shiwa Y."/>
            <person name="Yoshikawa H."/>
            <person name="Matsutani M."/>
            <person name="Matsushita K."/>
        </authorList>
    </citation>
    <scope>NUCLEOTIDE SEQUENCE</scope>
    <source>
        <strain evidence="2">NBRC 106556</strain>
    </source>
</reference>
<dbReference type="SUPFAM" id="SSF53807">
    <property type="entry name" value="Helical backbone' metal receptor"/>
    <property type="match status" value="1"/>
</dbReference>
<comment type="caution">
    <text evidence="2">The sequence shown here is derived from an EMBL/GenBank/DDBJ whole genome shotgun (WGS) entry which is preliminary data.</text>
</comment>
<dbReference type="PANTHER" id="PTHR30535:SF7">
    <property type="entry name" value="IRON(III) DICITRATE-BINDING PROTEIN"/>
    <property type="match status" value="1"/>
</dbReference>
<dbReference type="InterPro" id="IPR002491">
    <property type="entry name" value="ABC_transptr_periplasmic_BD"/>
</dbReference>
<proteinExistence type="predicted"/>
<name>A0ABQ0QKW4_9PROT</name>
<feature type="domain" description="Fe/B12 periplasmic-binding" evidence="1">
    <location>
        <begin position="1"/>
        <end position="267"/>
    </location>
</feature>
<keyword evidence="3" id="KW-1185">Reference proteome</keyword>
<dbReference type="Gene3D" id="3.40.50.1980">
    <property type="entry name" value="Nitrogenase molybdenum iron protein domain"/>
    <property type="match status" value="2"/>
</dbReference>